<dbReference type="KEGG" id="rpc:RPC_0913"/>
<name>Q21AV3_RHOPB</name>
<proteinExistence type="predicted"/>
<gene>
    <name evidence="2" type="ordered locus">RPC_0913</name>
</gene>
<reference evidence="2" key="1">
    <citation type="submission" date="2006-03" db="EMBL/GenBank/DDBJ databases">
        <title>Complete sequence of Rhodopseudomonas palustris BisB18.</title>
        <authorList>
            <consortium name="US DOE Joint Genome Institute"/>
            <person name="Copeland A."/>
            <person name="Lucas S."/>
            <person name="Lapidus A."/>
            <person name="Barry K."/>
            <person name="Detter J.C."/>
            <person name="Glavina del Rio T."/>
            <person name="Hammon N."/>
            <person name="Israni S."/>
            <person name="Dalin E."/>
            <person name="Tice H."/>
            <person name="Pitluck S."/>
            <person name="Chain P."/>
            <person name="Malfatti S."/>
            <person name="Shin M."/>
            <person name="Vergez L."/>
            <person name="Schmutz J."/>
            <person name="Larimer F."/>
            <person name="Land M."/>
            <person name="Hauser L."/>
            <person name="Pelletier D.A."/>
            <person name="Kyrpides N."/>
            <person name="Anderson I."/>
            <person name="Oda Y."/>
            <person name="Harwood C.S."/>
            <person name="Richardson P."/>
        </authorList>
    </citation>
    <scope>NUCLEOTIDE SEQUENCE [LARGE SCALE GENOMIC DNA]</scope>
    <source>
        <strain evidence="2">BisB18</strain>
    </source>
</reference>
<feature type="region of interest" description="Disordered" evidence="1">
    <location>
        <begin position="37"/>
        <end position="61"/>
    </location>
</feature>
<organism evidence="2">
    <name type="scientific">Rhodopseudomonas palustris (strain BisB18)</name>
    <dbReference type="NCBI Taxonomy" id="316056"/>
    <lineage>
        <taxon>Bacteria</taxon>
        <taxon>Pseudomonadati</taxon>
        <taxon>Pseudomonadota</taxon>
        <taxon>Alphaproteobacteria</taxon>
        <taxon>Hyphomicrobiales</taxon>
        <taxon>Nitrobacteraceae</taxon>
        <taxon>Rhodopseudomonas</taxon>
    </lineage>
</organism>
<evidence type="ECO:0000256" key="1">
    <source>
        <dbReference type="SAM" id="MobiDB-lite"/>
    </source>
</evidence>
<evidence type="ECO:0000313" key="2">
    <source>
        <dbReference type="EMBL" id="ABD86483.1"/>
    </source>
</evidence>
<dbReference type="AlphaFoldDB" id="Q21AV3"/>
<dbReference type="EMBL" id="CP000301">
    <property type="protein sequence ID" value="ABD86483.1"/>
    <property type="molecule type" value="Genomic_DNA"/>
</dbReference>
<dbReference type="STRING" id="316056.RPC_0913"/>
<dbReference type="HOGENOM" id="CLU_2571599_0_0_5"/>
<accession>Q21AV3</accession>
<protein>
    <submittedName>
        <fullName evidence="2">Uncharacterized protein</fullName>
    </submittedName>
</protein>
<feature type="region of interest" description="Disordered" evidence="1">
    <location>
        <begin position="1"/>
        <end position="22"/>
    </location>
</feature>
<sequence>MRIDYQRNDPTNRHARRKDAELEVRHPEVLAVFGEPRRTTDRMSGVEIHSTRSPSFEARRNSSARLRMTAIALRAQQWRDR</sequence>